<dbReference type="EMBL" id="MT630948">
    <property type="protein sequence ID" value="QNO44298.1"/>
    <property type="molecule type" value="Genomic_DNA"/>
</dbReference>
<proteinExistence type="predicted"/>
<reference evidence="1" key="1">
    <citation type="submission" date="2020-06" db="EMBL/GenBank/DDBJ databases">
        <title>Unique genomic features of the anaerobic methanotrophic archaea.</title>
        <authorList>
            <person name="Chadwick G.L."/>
            <person name="Skennerton C.T."/>
            <person name="Laso-Perez R."/>
            <person name="Leu A.O."/>
            <person name="Speth D.R."/>
            <person name="Yu H."/>
            <person name="Morgan-Lang C."/>
            <person name="Hatzenpichler R."/>
            <person name="Goudeau D."/>
            <person name="Malmstrom R."/>
            <person name="Brazelton W.J."/>
            <person name="Woyke T."/>
            <person name="Hallam S.J."/>
            <person name="Tyson G.W."/>
            <person name="Wegener G."/>
            <person name="Boetius A."/>
            <person name="Orphan V."/>
        </authorList>
    </citation>
    <scope>NUCLEOTIDE SEQUENCE</scope>
</reference>
<evidence type="ECO:0000313" key="2">
    <source>
        <dbReference type="EMBL" id="QNO49666.1"/>
    </source>
</evidence>
<protein>
    <recommendedName>
        <fullName evidence="3">Transposase</fullName>
    </recommendedName>
</protein>
<name>A0A7G9Y8G4_9EURY</name>
<dbReference type="AlphaFoldDB" id="A0A7G9Y8G4"/>
<accession>A0A7G9Y8G4</accession>
<organism evidence="1">
    <name type="scientific">Candidatus Methanogaster sp. ANME-2c ERB4</name>
    <dbReference type="NCBI Taxonomy" id="2759911"/>
    <lineage>
        <taxon>Archaea</taxon>
        <taxon>Methanobacteriati</taxon>
        <taxon>Methanobacteriota</taxon>
        <taxon>Stenosarchaea group</taxon>
        <taxon>Methanomicrobia</taxon>
        <taxon>Methanosarcinales</taxon>
        <taxon>ANME-2 cluster</taxon>
        <taxon>Candidatus Methanogasteraceae</taxon>
        <taxon>Candidatus Methanogaster</taxon>
    </lineage>
</organism>
<sequence>MCIGYTMTILNCTLLNFVHAGILSPIFENYSNDYEFTTNGIFRRIVSPDCPKCGYQMNHNGYNEHCKKGLGSVKIGRYVCPICGEPLEESHSFWEQLKTDFFNVINSIYQRLRTQNVSYDGASTVMELIFPRGKDTIHNGFTDSVERTYIPPVEDVQIVHYDEQHPKMGRTQKFRLTLLDGVTGRPIADELYDNKSPETIKTFIEAHLDPTRKTFVVTDLYSSYPGVFGKFFGENLIHQLCLLHLNKLIVGDFPKHGTIEQELIKYRLLNIFYNRDAEIEVIEEMAKEERIVRLKGDAEYGAWLKSSISIFRQFVHECELGRRRKEENLEQRTFFEAVKVFSTLMVEIDSFEAFVQKRLRMIKKNWKHLTEFYFMEDAPATNNLVENYYSASLKTHRKKQLRTERGIKNQMKLSAMKRAGLLGRCEKTILEAFLMFVPFLDTG</sequence>
<dbReference type="EMBL" id="MT631389">
    <property type="protein sequence ID" value="QNO49666.1"/>
    <property type="molecule type" value="Genomic_DNA"/>
</dbReference>
<gene>
    <name evidence="1" type="ORF">EMJGOPNH_00016</name>
    <name evidence="2" type="ORF">JPEHEOHA_00001</name>
</gene>
<evidence type="ECO:0000313" key="1">
    <source>
        <dbReference type="EMBL" id="QNO44298.1"/>
    </source>
</evidence>
<evidence type="ECO:0008006" key="3">
    <source>
        <dbReference type="Google" id="ProtNLM"/>
    </source>
</evidence>